<feature type="transmembrane region" description="Helical" evidence="1">
    <location>
        <begin position="205"/>
        <end position="238"/>
    </location>
</feature>
<keyword evidence="1" id="KW-1133">Transmembrane helix</keyword>
<gene>
    <name evidence="2" type="ORF">SOW75_21400</name>
</gene>
<keyword evidence="3" id="KW-1185">Reference proteome</keyword>
<protein>
    <submittedName>
        <fullName evidence="2">Uncharacterized protein</fullName>
    </submittedName>
</protein>
<keyword evidence="1" id="KW-0472">Membrane</keyword>
<name>A0ABU5L3K7_9PSED</name>
<comment type="caution">
    <text evidence="2">The sequence shown here is derived from an EMBL/GenBank/DDBJ whole genome shotgun (WGS) entry which is preliminary data.</text>
</comment>
<dbReference type="EMBL" id="JAXUBM010000029">
    <property type="protein sequence ID" value="MDZ5740739.1"/>
    <property type="molecule type" value="Genomic_DNA"/>
</dbReference>
<sequence length="338" mass="37001">MGLNSTQLTQLDKQIDENRTEMVIMSREDAIHLVSSNEKRQGPCTPLKVCSRSQNAILDGLRGATQPLYNDSIHRLVNTSWGSPVLLAVNDAYDLTSLLRNIGGFGTEIRYSTYRGQRYVILTGRPGLRQILRGTRYGIRNAQLVEFGIGQYGIRGSSLAGFRLSCYVAVGIEVLEWVFSDEATVADLLGGVFVELVKAGIGSVIGYAVATLVAGVTASAAMPLVAGAAVIFAVGIALNAIDNDLEIKATVKASLNYAIDNVRLMTEKIQPIDRHALERYKNEFINSVADAVIDTAFDEAKSWLLKKVPTHFIPNSPDFNWPKAPNLPRLPNFNFPKF</sequence>
<dbReference type="RefSeq" id="WP_183596708.1">
    <property type="nucleotide sequence ID" value="NZ_CP139776.1"/>
</dbReference>
<dbReference type="GeneID" id="97168361"/>
<evidence type="ECO:0000313" key="2">
    <source>
        <dbReference type="EMBL" id="MDZ5740739.1"/>
    </source>
</evidence>
<dbReference type="Proteomes" id="UP001292116">
    <property type="component" value="Unassembled WGS sequence"/>
</dbReference>
<reference evidence="2 3" key="1">
    <citation type="submission" date="2023-11" db="EMBL/GenBank/DDBJ databases">
        <title>Draft genomes analysis of Pseudomonas asiatica isolated from milk, feces and farm soil of cows suffering from clinical mastitis.</title>
        <authorList>
            <person name="Rahman T."/>
            <person name="Das Z.C."/>
            <person name="Hoque M.N."/>
        </authorList>
    </citation>
    <scope>NUCLEOTIDE SEQUENCE [LARGE SCALE GENOMIC DNA]</scope>
    <source>
        <strain evidence="2 3">2F2</strain>
    </source>
</reference>
<evidence type="ECO:0000313" key="3">
    <source>
        <dbReference type="Proteomes" id="UP001292116"/>
    </source>
</evidence>
<accession>A0ABU5L3K7</accession>
<proteinExistence type="predicted"/>
<keyword evidence="1" id="KW-0812">Transmembrane</keyword>
<organism evidence="2 3">
    <name type="scientific">Pseudomonas asiatica</name>
    <dbReference type="NCBI Taxonomy" id="2219225"/>
    <lineage>
        <taxon>Bacteria</taxon>
        <taxon>Pseudomonadati</taxon>
        <taxon>Pseudomonadota</taxon>
        <taxon>Gammaproteobacteria</taxon>
        <taxon>Pseudomonadales</taxon>
        <taxon>Pseudomonadaceae</taxon>
        <taxon>Pseudomonas</taxon>
    </lineage>
</organism>
<evidence type="ECO:0000256" key="1">
    <source>
        <dbReference type="SAM" id="Phobius"/>
    </source>
</evidence>